<protein>
    <submittedName>
        <fullName evidence="1">Uncharacterized protein</fullName>
    </submittedName>
</protein>
<dbReference type="EMBL" id="FNDQ01000026">
    <property type="protein sequence ID" value="SDH93132.1"/>
    <property type="molecule type" value="Genomic_DNA"/>
</dbReference>
<organism evidence="1 2">
    <name type="scientific">Myroides phaeus</name>
    <dbReference type="NCBI Taxonomy" id="702745"/>
    <lineage>
        <taxon>Bacteria</taxon>
        <taxon>Pseudomonadati</taxon>
        <taxon>Bacteroidota</taxon>
        <taxon>Flavobacteriia</taxon>
        <taxon>Flavobacteriales</taxon>
        <taxon>Flavobacteriaceae</taxon>
        <taxon>Myroides</taxon>
    </lineage>
</organism>
<proteinExistence type="predicted"/>
<keyword evidence="2" id="KW-1185">Reference proteome</keyword>
<dbReference type="AlphaFoldDB" id="A0A1G8GFG2"/>
<dbReference type="STRING" id="702745.SAMN05421818_12645"/>
<dbReference type="Gene3D" id="3.40.1000.10">
    <property type="entry name" value="Mog1/PsbP, alpha/beta/alpha sandwich"/>
    <property type="match status" value="1"/>
</dbReference>
<sequence>MSLFKRIGGLIFITTLFLNCNDKVDVQVVDFNNEYSIELPTYLKRVEGLNSEASLQYMNSIRGVCVMVIEEPKSNLTKLIAISTSKRNYSDSLEGYVDFFLEQIDKKFSIISKPVIQNSTTKNNKSVFLSFEVRLVESDIYYNIVLVEGKEKYYQVYTWVPVNGKVDEQDSMRKILESFKEL</sequence>
<name>A0A1G8GFG2_9FLAO</name>
<evidence type="ECO:0000313" key="1">
    <source>
        <dbReference type="EMBL" id="SDH93132.1"/>
    </source>
</evidence>
<gene>
    <name evidence="1" type="ORF">SAMN05421818_12645</name>
</gene>
<dbReference type="Proteomes" id="UP000243588">
    <property type="component" value="Unassembled WGS sequence"/>
</dbReference>
<evidence type="ECO:0000313" key="2">
    <source>
        <dbReference type="Proteomes" id="UP000243588"/>
    </source>
</evidence>
<accession>A0A1G8GFG2</accession>
<dbReference type="RefSeq" id="WP_090410246.1">
    <property type="nucleotide sequence ID" value="NZ_FNDQ01000026.1"/>
</dbReference>
<reference evidence="2" key="1">
    <citation type="submission" date="2016-10" db="EMBL/GenBank/DDBJ databases">
        <authorList>
            <person name="Varghese N."/>
            <person name="Submissions S."/>
        </authorList>
    </citation>
    <scope>NUCLEOTIDE SEQUENCE [LARGE SCALE GENOMIC DNA]</scope>
    <source>
        <strain evidence="2">DSM 23313</strain>
    </source>
</reference>